<dbReference type="OrthoDB" id="574459at2"/>
<dbReference type="PANTHER" id="PTHR36507:SF1">
    <property type="entry name" value="BLL1555 PROTEIN"/>
    <property type="match status" value="1"/>
</dbReference>
<dbReference type="InterPro" id="IPR008972">
    <property type="entry name" value="Cupredoxin"/>
</dbReference>
<reference evidence="10 11" key="1">
    <citation type="submission" date="2018-06" db="EMBL/GenBank/DDBJ databases">
        <authorList>
            <consortium name="Pathogen Informatics"/>
            <person name="Doyle S."/>
        </authorList>
    </citation>
    <scope>NUCLEOTIDE SEQUENCE [LARGE SCALE GENOMIC DNA]</scope>
    <source>
        <strain evidence="10 11">NCTC1934</strain>
    </source>
</reference>
<evidence type="ECO:0000313" key="11">
    <source>
        <dbReference type="Proteomes" id="UP000255467"/>
    </source>
</evidence>
<dbReference type="GO" id="GO:0009055">
    <property type="term" value="F:electron transfer activity"/>
    <property type="evidence" value="ECO:0007669"/>
    <property type="project" value="InterPro"/>
</dbReference>
<feature type="binding site" evidence="7">
    <location>
        <position position="134"/>
    </location>
    <ligand>
        <name>Cu cation</name>
        <dbReference type="ChEBI" id="CHEBI:23378"/>
    </ligand>
</feature>
<dbReference type="Gene3D" id="2.60.40.420">
    <property type="entry name" value="Cupredoxins - blue copper proteins"/>
    <property type="match status" value="1"/>
</dbReference>
<keyword evidence="4" id="KW-0574">Periplasm</keyword>
<dbReference type="PANTHER" id="PTHR36507">
    <property type="entry name" value="BLL1555 PROTEIN"/>
    <property type="match status" value="1"/>
</dbReference>
<evidence type="ECO:0000256" key="1">
    <source>
        <dbReference type="ARBA" id="ARBA00004418"/>
    </source>
</evidence>
<feature type="compositionally biased region" description="Low complexity" evidence="8">
    <location>
        <begin position="38"/>
        <end position="52"/>
    </location>
</feature>
<organism evidence="10 11">
    <name type="scientific">Nocardia otitidiscaviarum</name>
    <dbReference type="NCBI Taxonomy" id="1823"/>
    <lineage>
        <taxon>Bacteria</taxon>
        <taxon>Bacillati</taxon>
        <taxon>Actinomycetota</taxon>
        <taxon>Actinomycetes</taxon>
        <taxon>Mycobacteriales</taxon>
        <taxon>Nocardiaceae</taxon>
        <taxon>Nocardia</taxon>
    </lineage>
</organism>
<evidence type="ECO:0000313" key="10">
    <source>
        <dbReference type="EMBL" id="SUA76827.1"/>
    </source>
</evidence>
<comment type="subcellular location">
    <subcellularLocation>
        <location evidence="1">Periplasm</location>
    </subcellularLocation>
</comment>
<dbReference type="SUPFAM" id="SSF49503">
    <property type="entry name" value="Cupredoxins"/>
    <property type="match status" value="1"/>
</dbReference>
<dbReference type="RefSeq" id="WP_051036903.1">
    <property type="nucleotide sequence ID" value="NZ_UGRY01000002.1"/>
</dbReference>
<proteinExistence type="predicted"/>
<dbReference type="GO" id="GO:0042597">
    <property type="term" value="C:periplasmic space"/>
    <property type="evidence" value="ECO:0007669"/>
    <property type="project" value="UniProtKB-SubCell"/>
</dbReference>
<dbReference type="InterPro" id="IPR035668">
    <property type="entry name" value="Amicyanin"/>
</dbReference>
<keyword evidence="3 7" id="KW-0479">Metal-binding</keyword>
<evidence type="ECO:0000256" key="7">
    <source>
        <dbReference type="PIRSR" id="PIRSR602386-1"/>
    </source>
</evidence>
<feature type="binding site" evidence="7">
    <location>
        <position position="128"/>
    </location>
    <ligand>
        <name>Cu cation</name>
        <dbReference type="ChEBI" id="CHEBI:23378"/>
    </ligand>
</feature>
<protein>
    <submittedName>
        <fullName evidence="10">Amicyanin</fullName>
    </submittedName>
</protein>
<dbReference type="EMBL" id="UGRY01000002">
    <property type="protein sequence ID" value="SUA76827.1"/>
    <property type="molecule type" value="Genomic_DNA"/>
</dbReference>
<dbReference type="PRINTS" id="PR00155">
    <property type="entry name" value="AMICYANIN"/>
</dbReference>
<keyword evidence="2" id="KW-0813">Transport</keyword>
<evidence type="ECO:0000256" key="2">
    <source>
        <dbReference type="ARBA" id="ARBA00022448"/>
    </source>
</evidence>
<dbReference type="Proteomes" id="UP000255467">
    <property type="component" value="Unassembled WGS sequence"/>
</dbReference>
<dbReference type="GO" id="GO:0005507">
    <property type="term" value="F:copper ion binding"/>
    <property type="evidence" value="ECO:0007669"/>
    <property type="project" value="InterPro"/>
</dbReference>
<dbReference type="CDD" id="cd13921">
    <property type="entry name" value="Amicyanin"/>
    <property type="match status" value="1"/>
</dbReference>
<accession>A0A378YK20</accession>
<evidence type="ECO:0000256" key="8">
    <source>
        <dbReference type="SAM" id="MobiDB-lite"/>
    </source>
</evidence>
<evidence type="ECO:0000259" key="9">
    <source>
        <dbReference type="Pfam" id="PF00127"/>
    </source>
</evidence>
<feature type="binding site" evidence="7">
    <location>
        <position position="92"/>
    </location>
    <ligand>
        <name>Cu cation</name>
        <dbReference type="ChEBI" id="CHEBI:23378"/>
    </ligand>
</feature>
<evidence type="ECO:0000256" key="3">
    <source>
        <dbReference type="ARBA" id="ARBA00022723"/>
    </source>
</evidence>
<dbReference type="InterPro" id="IPR052721">
    <property type="entry name" value="ET_Amicyanin"/>
</dbReference>
<dbReference type="AlphaFoldDB" id="A0A378YK20"/>
<dbReference type="InterPro" id="IPR000923">
    <property type="entry name" value="BlueCu_1"/>
</dbReference>
<evidence type="ECO:0000256" key="6">
    <source>
        <dbReference type="ARBA" id="ARBA00023008"/>
    </source>
</evidence>
<dbReference type="InterPro" id="IPR002386">
    <property type="entry name" value="Amicyanin/Pseudoazurin"/>
</dbReference>
<sequence length="141" mass="14499">MSTGSRGRSVRVLISVFAVAGVLVATGCGSNGENADGTPTSTASNSATPTTSGPRTPASTVVTVADMTFSPADITIAAGDTVTWKFSDRVPHSVQGIGDAAMGINSPILTKGEWSYTFTVPGTYRYLCPLHPEMKGTVTVE</sequence>
<gene>
    <name evidence="10" type="primary">mauC</name>
    <name evidence="10" type="ORF">NCTC1934_02731</name>
</gene>
<name>A0A378YK20_9NOCA</name>
<dbReference type="Pfam" id="PF00127">
    <property type="entry name" value="Copper-bind"/>
    <property type="match status" value="1"/>
</dbReference>
<feature type="region of interest" description="Disordered" evidence="8">
    <location>
        <begin position="29"/>
        <end position="56"/>
    </location>
</feature>
<keyword evidence="6 7" id="KW-0186">Copper</keyword>
<keyword evidence="5" id="KW-0249">Electron transport</keyword>
<feature type="binding site" evidence="7">
    <location>
        <position position="131"/>
    </location>
    <ligand>
        <name>Cu cation</name>
        <dbReference type="ChEBI" id="CHEBI:23378"/>
    </ligand>
</feature>
<evidence type="ECO:0000256" key="5">
    <source>
        <dbReference type="ARBA" id="ARBA00022982"/>
    </source>
</evidence>
<keyword evidence="11" id="KW-1185">Reference proteome</keyword>
<dbReference type="PROSITE" id="PS51257">
    <property type="entry name" value="PROKAR_LIPOPROTEIN"/>
    <property type="match status" value="1"/>
</dbReference>
<dbReference type="STRING" id="1406858.GCA_000710895_07361"/>
<comment type="cofactor">
    <cofactor evidence="7">
        <name>Cu cation</name>
        <dbReference type="ChEBI" id="CHEBI:23378"/>
    </cofactor>
    <text evidence="7">Binds 1 copper ion per subunit.</text>
</comment>
<feature type="domain" description="Blue (type 1) copper" evidence="9">
    <location>
        <begin position="60"/>
        <end position="141"/>
    </location>
</feature>
<evidence type="ECO:0000256" key="4">
    <source>
        <dbReference type="ARBA" id="ARBA00022764"/>
    </source>
</evidence>